<keyword evidence="1" id="KW-1133">Transmembrane helix</keyword>
<protein>
    <submittedName>
        <fullName evidence="2">YtxH domain-containing protein</fullName>
    </submittedName>
</protein>
<dbReference type="Pfam" id="PF12732">
    <property type="entry name" value="YtxH"/>
    <property type="match status" value="1"/>
</dbReference>
<keyword evidence="3" id="KW-1185">Reference proteome</keyword>
<keyword evidence="1" id="KW-0812">Transmembrane</keyword>
<dbReference type="InterPro" id="IPR024623">
    <property type="entry name" value="YtxH"/>
</dbReference>
<evidence type="ECO:0000256" key="1">
    <source>
        <dbReference type="SAM" id="Phobius"/>
    </source>
</evidence>
<gene>
    <name evidence="2" type="ORF">PPG34_15580</name>
</gene>
<name>A0ABU3KBA6_9BACT</name>
<keyword evidence="1" id="KW-0472">Membrane</keyword>
<reference evidence="2 3" key="1">
    <citation type="journal article" date="2023" name="ISME J.">
        <title>Cultivation and genomic characterization of novel and ubiquitous marine nitrite-oxidizing bacteria from the Nitrospirales.</title>
        <authorList>
            <person name="Mueller A.J."/>
            <person name="Daebeler A."/>
            <person name="Herbold C.W."/>
            <person name="Kirkegaard R.H."/>
            <person name="Daims H."/>
        </authorList>
    </citation>
    <scope>NUCLEOTIDE SEQUENCE [LARGE SCALE GENOMIC DNA]</scope>
    <source>
        <strain evidence="2 3">EB</strain>
    </source>
</reference>
<sequence>MDTESRTIFLAGISFLTGLILGLGTGILLAPQAGTNTRKRIGEAMEDSSQQLGKWMVDAKERVQDLTEEGKKLASRVTSK</sequence>
<dbReference type="EMBL" id="JAQOUE010000002">
    <property type="protein sequence ID" value="MDT7043775.1"/>
    <property type="molecule type" value="Genomic_DNA"/>
</dbReference>
<dbReference type="RefSeq" id="WP_313834368.1">
    <property type="nucleotide sequence ID" value="NZ_JAQOUE010000002.1"/>
</dbReference>
<feature type="transmembrane region" description="Helical" evidence="1">
    <location>
        <begin position="6"/>
        <end position="30"/>
    </location>
</feature>
<comment type="caution">
    <text evidence="2">The sequence shown here is derived from an EMBL/GenBank/DDBJ whole genome shotgun (WGS) entry which is preliminary data.</text>
</comment>
<proteinExistence type="predicted"/>
<evidence type="ECO:0000313" key="3">
    <source>
        <dbReference type="Proteomes" id="UP001250932"/>
    </source>
</evidence>
<organism evidence="2 3">
    <name type="scientific">Candidatus Nitronereus thalassa</name>
    <dbReference type="NCBI Taxonomy" id="3020898"/>
    <lineage>
        <taxon>Bacteria</taxon>
        <taxon>Pseudomonadati</taxon>
        <taxon>Nitrospirota</taxon>
        <taxon>Nitrospiria</taxon>
        <taxon>Nitrospirales</taxon>
        <taxon>Nitrospiraceae</taxon>
        <taxon>Candidatus Nitronereus</taxon>
    </lineage>
</organism>
<accession>A0ABU3KBA6</accession>
<dbReference type="Proteomes" id="UP001250932">
    <property type="component" value="Unassembled WGS sequence"/>
</dbReference>
<evidence type="ECO:0000313" key="2">
    <source>
        <dbReference type="EMBL" id="MDT7043775.1"/>
    </source>
</evidence>